<evidence type="ECO:0000313" key="2">
    <source>
        <dbReference type="Proteomes" id="UP000054223"/>
    </source>
</evidence>
<name>A0A9X0HKN6_SOLP1</name>
<sequence>MIIAWLKHSSLLYALLSCVHVSPQQPQPHVLDARIGEAVPFASVGVKLKPVGTVADAEGQFSLKALAAALPSDTVVVTCVGYAPRKLLLSQLLQEATVHLTPLTQELSTVTIRATGWKRRRVGHDGSFSLTHYNFHLNNDTEPARKLGREVGAVLRIRPQSEIEDVHFYIGQNTFRGVRLRLNVRALDTNENPTTSLLTQDVHYVLPDDAKGWQHLDLRPYHIATGNHNRVAVTLEWLEGMPDPQRSWQTLLMPAPLGPMHRMVYRDKSADEWHSLRASLSLYVTAASPTE</sequence>
<dbReference type="RefSeq" id="WP_059071331.1">
    <property type="nucleotide sequence ID" value="NZ_LNAL01000007.1"/>
</dbReference>
<dbReference type="AlphaFoldDB" id="A0A9X0HKN6"/>
<protein>
    <recommendedName>
        <fullName evidence="3">Carboxypeptidase-like regulatory domain-containing protein</fullName>
    </recommendedName>
</protein>
<comment type="caution">
    <text evidence="1">The sequence shown here is derived from an EMBL/GenBank/DDBJ whole genome shotgun (WGS) entry which is preliminary data.</text>
</comment>
<evidence type="ECO:0008006" key="3">
    <source>
        <dbReference type="Google" id="ProtNLM"/>
    </source>
</evidence>
<proteinExistence type="predicted"/>
<reference evidence="1 2" key="1">
    <citation type="submission" date="2015-11" db="EMBL/GenBank/DDBJ databases">
        <title>Solirubrum puertoriconensis gen. nov. an environmental bacteria isolated in Puerto Rico.</title>
        <authorList>
            <person name="Cuebas-Irizarry M.F."/>
            <person name="Montalvo-Rodriguez R."/>
        </authorList>
    </citation>
    <scope>NUCLEOTIDE SEQUENCE [LARGE SCALE GENOMIC DNA]</scope>
    <source>
        <strain evidence="1 2">MC1A</strain>
    </source>
</reference>
<evidence type="ECO:0000313" key="1">
    <source>
        <dbReference type="EMBL" id="KUG07708.1"/>
    </source>
</evidence>
<dbReference type="PROSITE" id="PS51257">
    <property type="entry name" value="PROKAR_LIPOPROTEIN"/>
    <property type="match status" value="1"/>
</dbReference>
<dbReference type="Pfam" id="PF13715">
    <property type="entry name" value="CarbopepD_reg_2"/>
    <property type="match status" value="1"/>
</dbReference>
<dbReference type="EMBL" id="LNAL01000007">
    <property type="protein sequence ID" value="KUG07708.1"/>
    <property type="molecule type" value="Genomic_DNA"/>
</dbReference>
<dbReference type="OrthoDB" id="848221at2"/>
<dbReference type="InterPro" id="IPR008969">
    <property type="entry name" value="CarboxyPept-like_regulatory"/>
</dbReference>
<organism evidence="1 2">
    <name type="scientific">Solirubrum puertoriconensis</name>
    <dbReference type="NCBI Taxonomy" id="1751427"/>
    <lineage>
        <taxon>Bacteria</taxon>
        <taxon>Pseudomonadati</taxon>
        <taxon>Bacteroidota</taxon>
        <taxon>Cytophagia</taxon>
        <taxon>Cytophagales</taxon>
    </lineage>
</organism>
<dbReference type="SUPFAM" id="SSF49464">
    <property type="entry name" value="Carboxypeptidase regulatory domain-like"/>
    <property type="match status" value="1"/>
</dbReference>
<accession>A0A9X0HKN6</accession>
<gene>
    <name evidence="1" type="ORF">ASU33_15430</name>
</gene>
<keyword evidence="2" id="KW-1185">Reference proteome</keyword>
<dbReference type="Proteomes" id="UP000054223">
    <property type="component" value="Unassembled WGS sequence"/>
</dbReference>